<dbReference type="EMBL" id="QRAN01000019">
    <property type="protein sequence ID" value="RLQ20797.1"/>
    <property type="molecule type" value="Genomic_DNA"/>
</dbReference>
<feature type="compositionally biased region" description="Low complexity" evidence="1">
    <location>
        <begin position="114"/>
        <end position="124"/>
    </location>
</feature>
<comment type="caution">
    <text evidence="2">The sequence shown here is derived from an EMBL/GenBank/DDBJ whole genome shotgun (WGS) entry which is preliminary data.</text>
</comment>
<feature type="compositionally biased region" description="Low complexity" evidence="1">
    <location>
        <begin position="21"/>
        <end position="31"/>
    </location>
</feature>
<dbReference type="AlphaFoldDB" id="A0A3L7DT62"/>
<proteinExistence type="predicted"/>
<feature type="compositionally biased region" description="Low complexity" evidence="1">
    <location>
        <begin position="226"/>
        <end position="237"/>
    </location>
</feature>
<accession>A0A3L7DT62</accession>
<evidence type="ECO:0000313" key="2">
    <source>
        <dbReference type="EMBL" id="RLQ20797.1"/>
    </source>
</evidence>
<keyword evidence="3" id="KW-1185">Reference proteome</keyword>
<feature type="region of interest" description="Disordered" evidence="1">
    <location>
        <begin position="1"/>
        <end position="141"/>
    </location>
</feature>
<organism evidence="2 3">
    <name type="scientific">Seongchinamella sediminis</name>
    <dbReference type="NCBI Taxonomy" id="2283635"/>
    <lineage>
        <taxon>Bacteria</taxon>
        <taxon>Pseudomonadati</taxon>
        <taxon>Pseudomonadota</taxon>
        <taxon>Gammaproteobacteria</taxon>
        <taxon>Cellvibrionales</taxon>
        <taxon>Halieaceae</taxon>
        <taxon>Seongchinamella</taxon>
    </lineage>
</organism>
<feature type="compositionally biased region" description="Pro residues" evidence="1">
    <location>
        <begin position="125"/>
        <end position="141"/>
    </location>
</feature>
<evidence type="ECO:0000313" key="3">
    <source>
        <dbReference type="Proteomes" id="UP000265509"/>
    </source>
</evidence>
<name>A0A3L7DT62_9GAMM</name>
<protein>
    <submittedName>
        <fullName evidence="2">Uncharacterized protein</fullName>
    </submittedName>
</protein>
<feature type="compositionally biased region" description="Pro residues" evidence="1">
    <location>
        <begin position="1"/>
        <end position="20"/>
    </location>
</feature>
<evidence type="ECO:0000256" key="1">
    <source>
        <dbReference type="SAM" id="MobiDB-lite"/>
    </source>
</evidence>
<sequence>MQVPPQPPAQQTPQPVPVQVPPKIVQKVPQPMQVPPQPPAQQTPQPVPVQVPPKIVQKVPQPMQVPPQPPAQQAPQPVPVQVPPKIVQKVPQPMQVPPQPPAQQTPRPVPVQVPPKIVQKVPQPMQVPPQPPAQQTPQPVPVQVPPKIVQKVPQPQTAAPSNLVSLLVAPHPSLVHKPAISSTRPTTQVTGPGQAGKRPPVTDRPVTQVGTGSRPRPVLTAHKPASVTSTSPHVVSVPGRVPPQITGPKQPVQPSHVVQPQSHSAALPSGLSGELWSQEVIEPGIQNQRVELYRSNDAEEVLYKDVIPMDKTGFHLTVFGTRPPAYQ</sequence>
<gene>
    <name evidence="2" type="ORF">DWB85_15470</name>
</gene>
<feature type="compositionally biased region" description="Low complexity" evidence="1">
    <location>
        <begin position="52"/>
        <end position="62"/>
    </location>
</feature>
<feature type="compositionally biased region" description="Polar residues" evidence="1">
    <location>
        <begin position="180"/>
        <end position="191"/>
    </location>
</feature>
<feature type="compositionally biased region" description="Low complexity" evidence="1">
    <location>
        <begin position="83"/>
        <end position="93"/>
    </location>
</feature>
<feature type="compositionally biased region" description="Pro residues" evidence="1">
    <location>
        <begin position="63"/>
        <end position="82"/>
    </location>
</feature>
<dbReference type="Proteomes" id="UP000265509">
    <property type="component" value="Unassembled WGS sequence"/>
</dbReference>
<feature type="compositionally biased region" description="Pro residues" evidence="1">
    <location>
        <begin position="94"/>
        <end position="113"/>
    </location>
</feature>
<reference evidence="2 3" key="1">
    <citation type="submission" date="2018-07" db="EMBL/GenBank/DDBJ databases">
        <title>Halioglobus sp. genome submission.</title>
        <authorList>
            <person name="Ye M.-Q."/>
            <person name="Du Z.-J."/>
        </authorList>
    </citation>
    <scope>NUCLEOTIDE SEQUENCE [LARGE SCALE GENOMIC DNA]</scope>
    <source>
        <strain evidence="2 3">U0301</strain>
    </source>
</reference>
<feature type="region of interest" description="Disordered" evidence="1">
    <location>
        <begin position="175"/>
        <end position="237"/>
    </location>
</feature>
<feature type="compositionally biased region" description="Pro residues" evidence="1">
    <location>
        <begin position="32"/>
        <end position="51"/>
    </location>
</feature>